<comment type="caution">
    <text evidence="1">The sequence shown here is derived from an EMBL/GenBank/DDBJ whole genome shotgun (WGS) entry which is preliminary data.</text>
</comment>
<dbReference type="EMBL" id="LXQA010001929">
    <property type="protein sequence ID" value="MCH81143.1"/>
    <property type="molecule type" value="Genomic_DNA"/>
</dbReference>
<reference evidence="1 2" key="1">
    <citation type="journal article" date="2018" name="Front. Plant Sci.">
        <title>Red Clover (Trifolium pratense) and Zigzag Clover (T. medium) - A Picture of Genomic Similarities and Differences.</title>
        <authorList>
            <person name="Dluhosova J."/>
            <person name="Istvanek J."/>
            <person name="Nedelnik J."/>
            <person name="Repkova J."/>
        </authorList>
    </citation>
    <scope>NUCLEOTIDE SEQUENCE [LARGE SCALE GENOMIC DNA]</scope>
    <source>
        <strain evidence="2">cv. 10/8</strain>
        <tissue evidence="1">Leaf</tissue>
    </source>
</reference>
<organism evidence="1 2">
    <name type="scientific">Trifolium medium</name>
    <dbReference type="NCBI Taxonomy" id="97028"/>
    <lineage>
        <taxon>Eukaryota</taxon>
        <taxon>Viridiplantae</taxon>
        <taxon>Streptophyta</taxon>
        <taxon>Embryophyta</taxon>
        <taxon>Tracheophyta</taxon>
        <taxon>Spermatophyta</taxon>
        <taxon>Magnoliopsida</taxon>
        <taxon>eudicotyledons</taxon>
        <taxon>Gunneridae</taxon>
        <taxon>Pentapetalae</taxon>
        <taxon>rosids</taxon>
        <taxon>fabids</taxon>
        <taxon>Fabales</taxon>
        <taxon>Fabaceae</taxon>
        <taxon>Papilionoideae</taxon>
        <taxon>50 kb inversion clade</taxon>
        <taxon>NPAAA clade</taxon>
        <taxon>Hologalegina</taxon>
        <taxon>IRL clade</taxon>
        <taxon>Trifolieae</taxon>
        <taxon>Trifolium</taxon>
    </lineage>
</organism>
<dbReference type="AlphaFoldDB" id="A0A392M2A0"/>
<accession>A0A392M2A0</accession>
<evidence type="ECO:0000313" key="1">
    <source>
        <dbReference type="EMBL" id="MCH81143.1"/>
    </source>
</evidence>
<keyword evidence="1" id="KW-0378">Hydrolase</keyword>
<sequence>MDFDFYLLVSQHSRLIERPPELIFRRGAIFPREPSASGLTIISDSVNAIAGSCEEKAISEDQLANWDKVNNESGNGQVLIKICPEAGVSAALPEAAYGCLSASALSKP</sequence>
<dbReference type="GO" id="GO:0016787">
    <property type="term" value="F:hydrolase activity"/>
    <property type="evidence" value="ECO:0007669"/>
    <property type="project" value="UniProtKB-KW"/>
</dbReference>
<protein>
    <submittedName>
        <fullName evidence="1">Ubiquitin carboxyl-terminal hydrolase 26-like</fullName>
    </submittedName>
</protein>
<keyword evidence="2" id="KW-1185">Reference proteome</keyword>
<proteinExistence type="predicted"/>
<name>A0A392M2A0_9FABA</name>
<evidence type="ECO:0000313" key="2">
    <source>
        <dbReference type="Proteomes" id="UP000265520"/>
    </source>
</evidence>
<dbReference type="Proteomes" id="UP000265520">
    <property type="component" value="Unassembled WGS sequence"/>
</dbReference>
<gene>
    <name evidence="1" type="ORF">A2U01_0001924</name>
</gene>